<evidence type="ECO:0000256" key="5">
    <source>
        <dbReference type="SAM" id="MobiDB-lite"/>
    </source>
</evidence>
<dbReference type="AlphaFoldDB" id="A0A1U7H0W8"/>
<protein>
    <recommendedName>
        <fullName evidence="8">HEAT repeat domain-containing protein</fullName>
    </recommendedName>
</protein>
<dbReference type="GO" id="GO:0030089">
    <property type="term" value="C:phycobilisome"/>
    <property type="evidence" value="ECO:0007669"/>
    <property type="project" value="UniProtKB-KW"/>
</dbReference>
<evidence type="ECO:0000256" key="3">
    <source>
        <dbReference type="ARBA" id="ARBA00022738"/>
    </source>
</evidence>
<feature type="compositionally biased region" description="Polar residues" evidence="5">
    <location>
        <begin position="337"/>
        <end position="355"/>
    </location>
</feature>
<evidence type="ECO:0000256" key="1">
    <source>
        <dbReference type="ARBA" id="ARBA00009299"/>
    </source>
</evidence>
<keyword evidence="2" id="KW-0042">Antenna complex</keyword>
<evidence type="ECO:0000256" key="4">
    <source>
        <dbReference type="ARBA" id="ARBA00023239"/>
    </source>
</evidence>
<feature type="region of interest" description="Disordered" evidence="5">
    <location>
        <begin position="337"/>
        <end position="379"/>
    </location>
</feature>
<dbReference type="OrthoDB" id="504590at2"/>
<keyword evidence="4" id="KW-0456">Lyase</keyword>
<comment type="caution">
    <text evidence="6">The sequence shown here is derived from an EMBL/GenBank/DDBJ whole genome shotgun (WGS) entry which is preliminary data.</text>
</comment>
<dbReference type="InterPro" id="IPR016024">
    <property type="entry name" value="ARM-type_fold"/>
</dbReference>
<keyword evidence="3" id="KW-0605">Phycobilisome</keyword>
<evidence type="ECO:0008006" key="8">
    <source>
        <dbReference type="Google" id="ProtNLM"/>
    </source>
</evidence>
<evidence type="ECO:0000313" key="6">
    <source>
        <dbReference type="EMBL" id="OKH14486.1"/>
    </source>
</evidence>
<reference evidence="6 7" key="1">
    <citation type="submission" date="2016-11" db="EMBL/GenBank/DDBJ databases">
        <title>Draft Genome Sequences of Nine Cyanobacterial Strains from Diverse Habitats.</title>
        <authorList>
            <person name="Zhu T."/>
            <person name="Hou S."/>
            <person name="Lu X."/>
            <person name="Hess W.R."/>
        </authorList>
    </citation>
    <scope>NUCLEOTIDE SEQUENCE [LARGE SCALE GENOMIC DNA]</scope>
    <source>
        <strain evidence="6 7">NIES-592</strain>
    </source>
</reference>
<accession>A0A1U7H0W8</accession>
<dbReference type="GO" id="GO:0016829">
    <property type="term" value="F:lyase activity"/>
    <property type="evidence" value="ECO:0007669"/>
    <property type="project" value="UniProtKB-KW"/>
</dbReference>
<dbReference type="SUPFAM" id="SSF48371">
    <property type="entry name" value="ARM repeat"/>
    <property type="match status" value="1"/>
</dbReference>
<dbReference type="InterPro" id="IPR011989">
    <property type="entry name" value="ARM-like"/>
</dbReference>
<keyword evidence="7" id="KW-1185">Reference proteome</keyword>
<comment type="similarity">
    <text evidence="1">Belongs to the CpcE/RpcE/PecE family.</text>
</comment>
<dbReference type="Gene3D" id="1.25.10.10">
    <property type="entry name" value="Leucine-rich Repeat Variant"/>
    <property type="match status" value="1"/>
</dbReference>
<gene>
    <name evidence="6" type="ORF">NIES592_10590</name>
</gene>
<proteinExistence type="inferred from homology"/>
<evidence type="ECO:0000256" key="2">
    <source>
        <dbReference type="ARBA" id="ARBA00022549"/>
    </source>
</evidence>
<dbReference type="EMBL" id="MRCA01000004">
    <property type="protein sequence ID" value="OKH14486.1"/>
    <property type="molecule type" value="Genomic_DNA"/>
</dbReference>
<dbReference type="Proteomes" id="UP000186391">
    <property type="component" value="Unassembled WGS sequence"/>
</dbReference>
<evidence type="ECO:0000313" key="7">
    <source>
        <dbReference type="Proteomes" id="UP000186391"/>
    </source>
</evidence>
<dbReference type="RefSeq" id="WP_073555716.1">
    <property type="nucleotide sequence ID" value="NZ_MRCA01000004.1"/>
</dbReference>
<name>A0A1U7H0W8_9CYAN</name>
<organism evidence="6 7">
    <name type="scientific">Fischerella major NIES-592</name>
    <dbReference type="NCBI Taxonomy" id="210994"/>
    <lineage>
        <taxon>Bacteria</taxon>
        <taxon>Bacillati</taxon>
        <taxon>Cyanobacteriota</taxon>
        <taxon>Cyanophyceae</taxon>
        <taxon>Nostocales</taxon>
        <taxon>Hapalosiphonaceae</taxon>
        <taxon>Fischerella</taxon>
    </lineage>
</organism>
<sequence>MKNHTIYQTPIDKLLTLGDCHKITNEYNYIAELGLDTEHIPGLISMAIDQNLNSADSASLEAWGAIHACRALGQLRAEAAIEPLMQLFHKLEDSDWVNEEMPKIYGMFGEVAIPRLQAYLADESHGIFPRITAIHSLEEICKQHPNTRQKCIAALTQQLKSFAQNPHELNGFIVASLIELQAVESAAVIKSAFLAQSVPDEITGTWDNVCDSLGINSDKIALFTDINLDEVSQLGDISTDEMTQTQEIADSKETQLQDVITDEVTQLEDVSQTQEISFEKKQPDQITTDELENLAITSDDLQLIEDVTMDVEQLHKVETKTDEQKQSSDIDNRETEATQLKSEVDNQTVTASVKQPLSKGFGGFATSQGKAKTNKKKKR</sequence>